<keyword evidence="3" id="KW-1185">Reference proteome</keyword>
<proteinExistence type="predicted"/>
<gene>
    <name evidence="2" type="ORF">BQ2448_2047</name>
</gene>
<feature type="coiled-coil region" evidence="1">
    <location>
        <begin position="231"/>
        <end position="265"/>
    </location>
</feature>
<dbReference type="Proteomes" id="UP000198372">
    <property type="component" value="Unassembled WGS sequence"/>
</dbReference>
<keyword evidence="1" id="KW-0175">Coiled coil</keyword>
<name>A0A238F798_9BASI</name>
<dbReference type="OrthoDB" id="2537356at2759"/>
<sequence length="281" mass="32524">MTSGSDPSGRTTSTTLMTTTLSLAHEFIKYDVEIDRTAFHISALLRTMLTNAQRRVELVYQLTGLRDMRERTIREEQMAQQRSRTVLVEARREMTLQSRWSSEIEVILDRAAQEGLDVTGPPQLLKEDFEGNEEVRGIEALPAMVDALEIAEVRRQLSASSPLHETTNQDENEERAELYKRQLYYLHHATLNSEHRLKRNLTLVSSSSTASVTRSELLRLHTISVESTNKLALLSVERREASQRLRQAEDERERAEEKRDEVVLDLILIWDATRNRFYDRQ</sequence>
<dbReference type="AlphaFoldDB" id="A0A238F798"/>
<dbReference type="EMBL" id="FMSP01000004">
    <property type="protein sequence ID" value="SCV69027.1"/>
    <property type="molecule type" value="Genomic_DNA"/>
</dbReference>
<evidence type="ECO:0000313" key="3">
    <source>
        <dbReference type="Proteomes" id="UP000198372"/>
    </source>
</evidence>
<evidence type="ECO:0000256" key="1">
    <source>
        <dbReference type="SAM" id="Coils"/>
    </source>
</evidence>
<accession>A0A238F798</accession>
<organism evidence="2 3">
    <name type="scientific">Microbotryum intermedium</name>
    <dbReference type="NCBI Taxonomy" id="269621"/>
    <lineage>
        <taxon>Eukaryota</taxon>
        <taxon>Fungi</taxon>
        <taxon>Dikarya</taxon>
        <taxon>Basidiomycota</taxon>
        <taxon>Pucciniomycotina</taxon>
        <taxon>Microbotryomycetes</taxon>
        <taxon>Microbotryales</taxon>
        <taxon>Microbotryaceae</taxon>
        <taxon>Microbotryum</taxon>
    </lineage>
</organism>
<reference evidence="3" key="1">
    <citation type="submission" date="2016-09" db="EMBL/GenBank/DDBJ databases">
        <authorList>
            <person name="Jeantristanb JTB J.-T."/>
            <person name="Ricardo R."/>
        </authorList>
    </citation>
    <scope>NUCLEOTIDE SEQUENCE [LARGE SCALE GENOMIC DNA]</scope>
</reference>
<evidence type="ECO:0000313" key="2">
    <source>
        <dbReference type="EMBL" id="SCV69027.1"/>
    </source>
</evidence>
<protein>
    <submittedName>
        <fullName evidence="2">BQ2448_2047 protein</fullName>
    </submittedName>
</protein>